<dbReference type="Proteomes" id="UP000182584">
    <property type="component" value="Unassembled WGS sequence"/>
</dbReference>
<feature type="region of interest" description="Disordered" evidence="5">
    <location>
        <begin position="235"/>
        <end position="263"/>
    </location>
</feature>
<dbReference type="PANTHER" id="PTHR43420">
    <property type="entry name" value="ACETYLTRANSFERASE"/>
    <property type="match status" value="1"/>
</dbReference>
<dbReference type="SUPFAM" id="SSF55729">
    <property type="entry name" value="Acyl-CoA N-acyltransferases (Nat)"/>
    <property type="match status" value="1"/>
</dbReference>
<dbReference type="InterPro" id="IPR022496">
    <property type="entry name" value="T6A_TsaB"/>
</dbReference>
<evidence type="ECO:0000256" key="4">
    <source>
        <dbReference type="ARBA" id="ARBA00023315"/>
    </source>
</evidence>
<dbReference type="SUPFAM" id="SSF53067">
    <property type="entry name" value="Actin-like ATPase domain"/>
    <property type="match status" value="2"/>
</dbReference>
<dbReference type="CDD" id="cd24032">
    <property type="entry name" value="ASKHA_NBD_TsaB"/>
    <property type="match status" value="1"/>
</dbReference>
<dbReference type="CDD" id="cd04301">
    <property type="entry name" value="NAT_SF"/>
    <property type="match status" value="1"/>
</dbReference>
<dbReference type="InterPro" id="IPR000182">
    <property type="entry name" value="GNAT_dom"/>
</dbReference>
<feature type="domain" description="N-acetyltransferase" evidence="6">
    <location>
        <begin position="278"/>
        <end position="421"/>
    </location>
</feature>
<dbReference type="Pfam" id="PF00814">
    <property type="entry name" value="TsaD"/>
    <property type="match status" value="1"/>
</dbReference>
<dbReference type="InterPro" id="IPR016181">
    <property type="entry name" value="Acyl_CoA_acyltransferase"/>
</dbReference>
<dbReference type="InterPro" id="IPR050680">
    <property type="entry name" value="YpeA/RimI_acetyltransf"/>
</dbReference>
<accession>A0A1H9VZE5</accession>
<evidence type="ECO:0000313" key="7">
    <source>
        <dbReference type="EMBL" id="SES26928.1"/>
    </source>
</evidence>
<sequence>MKILAIDTSGLTATVALCEDDRLVSVFSIQYKTTHSQILMPMLEKIKELTSLDLKTIDAIALAAGPGSFTGLRIGTATAKGLCLALNVPLIAVPTLDAMAYNLYGVERLICPMMDARRSQVYTGVYTFVPEKREDTSLYTYSMKTILDQKCASIDEIADFLNAQGKPVTILGDGVPVYLDSLEQKLKVPFSVASVSQDRQNAASLCQAAAQYMREGRTVDADSFAPEYLRVSQAERTSLEKKTEDNTGNSPDSGAGSAKSDSDANAFGMKIPKVKERVFIRLLKAEDIDRAAALEKENLGNEAWTLEQLLTASTRDDTIYLVAEKQGQIIGLCGVQNIQGDGEITNVSVDKNMRGEGVGYKMMRQLLERGRGIGIENYTMEVRSSNAAARRLYEKLGFKSDGKRPGFYDNPKDDAEIYWLRSSQS</sequence>
<name>A0A1H9VZE5_BUTFI</name>
<proteinExistence type="inferred from homology"/>
<dbReference type="RefSeq" id="WP_027215182.1">
    <property type="nucleotide sequence ID" value="NZ_FOGJ01000026.1"/>
</dbReference>
<dbReference type="eggNOG" id="COG0456">
    <property type="taxonomic scope" value="Bacteria"/>
</dbReference>
<dbReference type="AlphaFoldDB" id="A0A1H9VZE5"/>
<dbReference type="PROSITE" id="PS51186">
    <property type="entry name" value="GNAT"/>
    <property type="match status" value="1"/>
</dbReference>
<dbReference type="NCBIfam" id="TIGR01575">
    <property type="entry name" value="rimI"/>
    <property type="match status" value="1"/>
</dbReference>
<keyword evidence="3 7" id="KW-0808">Transferase</keyword>
<evidence type="ECO:0000256" key="2">
    <source>
        <dbReference type="ARBA" id="ARBA00022490"/>
    </source>
</evidence>
<evidence type="ECO:0000256" key="3">
    <source>
        <dbReference type="ARBA" id="ARBA00022679"/>
    </source>
</evidence>
<protein>
    <submittedName>
        <fullName evidence="7">Ribosomal-protein-alanine acetyltransferase/tRNA threonylcarbamoyl adenosine modification protein YeaZ,TIGR03725</fullName>
    </submittedName>
</protein>
<feature type="compositionally biased region" description="Low complexity" evidence="5">
    <location>
        <begin position="250"/>
        <end position="259"/>
    </location>
</feature>
<organism evidence="7 8">
    <name type="scientific">Butyrivibrio fibrisolvens</name>
    <dbReference type="NCBI Taxonomy" id="831"/>
    <lineage>
        <taxon>Bacteria</taxon>
        <taxon>Bacillati</taxon>
        <taxon>Bacillota</taxon>
        <taxon>Clostridia</taxon>
        <taxon>Lachnospirales</taxon>
        <taxon>Lachnospiraceae</taxon>
        <taxon>Butyrivibrio</taxon>
    </lineage>
</organism>
<dbReference type="NCBIfam" id="TIGR03725">
    <property type="entry name" value="T6A_YeaZ"/>
    <property type="match status" value="1"/>
</dbReference>
<dbReference type="Gene3D" id="3.40.630.30">
    <property type="match status" value="1"/>
</dbReference>
<evidence type="ECO:0000256" key="1">
    <source>
        <dbReference type="ARBA" id="ARBA00005395"/>
    </source>
</evidence>
<keyword evidence="4" id="KW-0012">Acyltransferase</keyword>
<dbReference type="EMBL" id="FOGJ01000026">
    <property type="protein sequence ID" value="SES26928.1"/>
    <property type="molecule type" value="Genomic_DNA"/>
</dbReference>
<dbReference type="Pfam" id="PF00583">
    <property type="entry name" value="Acetyltransf_1"/>
    <property type="match status" value="1"/>
</dbReference>
<dbReference type="Gene3D" id="3.30.420.40">
    <property type="match status" value="2"/>
</dbReference>
<gene>
    <name evidence="7" type="ORF">SAMN04487884_1266</name>
</gene>
<dbReference type="InterPro" id="IPR043129">
    <property type="entry name" value="ATPase_NBD"/>
</dbReference>
<comment type="similarity">
    <text evidence="1">Belongs to the acetyltransferase family. RimI subfamily.</text>
</comment>
<dbReference type="GO" id="GO:0008080">
    <property type="term" value="F:N-acetyltransferase activity"/>
    <property type="evidence" value="ECO:0007669"/>
    <property type="project" value="InterPro"/>
</dbReference>
<evidence type="ECO:0000259" key="6">
    <source>
        <dbReference type="PROSITE" id="PS51186"/>
    </source>
</evidence>
<dbReference type="eggNOG" id="COG1214">
    <property type="taxonomic scope" value="Bacteria"/>
</dbReference>
<evidence type="ECO:0000313" key="8">
    <source>
        <dbReference type="Proteomes" id="UP000182584"/>
    </source>
</evidence>
<dbReference type="PANTHER" id="PTHR43420:SF44">
    <property type="entry name" value="ACETYLTRANSFERASE YPEA"/>
    <property type="match status" value="1"/>
</dbReference>
<evidence type="ECO:0000256" key="5">
    <source>
        <dbReference type="SAM" id="MobiDB-lite"/>
    </source>
</evidence>
<keyword evidence="2" id="KW-0963">Cytoplasm</keyword>
<dbReference type="InterPro" id="IPR000905">
    <property type="entry name" value="Gcp-like_dom"/>
</dbReference>
<dbReference type="InterPro" id="IPR006464">
    <property type="entry name" value="AcTrfase_RimI/Ard1"/>
</dbReference>
<dbReference type="GO" id="GO:0002949">
    <property type="term" value="P:tRNA threonylcarbamoyladenosine modification"/>
    <property type="evidence" value="ECO:0007669"/>
    <property type="project" value="InterPro"/>
</dbReference>
<reference evidence="7 8" key="1">
    <citation type="submission" date="2016-10" db="EMBL/GenBank/DDBJ databases">
        <authorList>
            <person name="de Groot N.N."/>
        </authorList>
    </citation>
    <scope>NUCLEOTIDE SEQUENCE [LARGE SCALE GENOMIC DNA]</scope>
    <source>
        <strain evidence="7 8">AR40</strain>
    </source>
</reference>